<dbReference type="SUPFAM" id="SSF55874">
    <property type="entry name" value="ATPase domain of HSP90 chaperone/DNA topoisomerase II/histidine kinase"/>
    <property type="match status" value="1"/>
</dbReference>
<feature type="domain" description="Histidine kinase/HSP90-like ATPase" evidence="5">
    <location>
        <begin position="34"/>
        <end position="80"/>
    </location>
</feature>
<evidence type="ECO:0000259" key="5">
    <source>
        <dbReference type="Pfam" id="PF02518"/>
    </source>
</evidence>
<dbReference type="InterPro" id="IPR003594">
    <property type="entry name" value="HATPase_dom"/>
</dbReference>
<dbReference type="PANTHER" id="PTHR24421:SF10">
    <property type="entry name" value="NITRATE_NITRITE SENSOR PROTEIN NARQ"/>
    <property type="match status" value="1"/>
</dbReference>
<evidence type="ECO:0000256" key="1">
    <source>
        <dbReference type="ARBA" id="ARBA00000085"/>
    </source>
</evidence>
<dbReference type="Pfam" id="PF02518">
    <property type="entry name" value="HATPase_c"/>
    <property type="match status" value="1"/>
</dbReference>
<comment type="caution">
    <text evidence="6">The sequence shown here is derived from an EMBL/GenBank/DDBJ whole genome shotgun (WGS) entry which is preliminary data.</text>
</comment>
<dbReference type="InterPro" id="IPR036890">
    <property type="entry name" value="HATPase_C_sf"/>
</dbReference>
<dbReference type="PANTHER" id="PTHR24421">
    <property type="entry name" value="NITRATE/NITRITE SENSOR PROTEIN NARX-RELATED"/>
    <property type="match status" value="1"/>
</dbReference>
<reference evidence="6" key="1">
    <citation type="journal article" date="2014" name="Front. Microbiol.">
        <title>High frequency of phylogenetically diverse reductive dehalogenase-homologous genes in deep subseafloor sedimentary metagenomes.</title>
        <authorList>
            <person name="Kawai M."/>
            <person name="Futagami T."/>
            <person name="Toyoda A."/>
            <person name="Takaki Y."/>
            <person name="Nishi S."/>
            <person name="Hori S."/>
            <person name="Arai W."/>
            <person name="Tsubouchi T."/>
            <person name="Morono Y."/>
            <person name="Uchiyama I."/>
            <person name="Ito T."/>
            <person name="Fujiyama A."/>
            <person name="Inagaki F."/>
            <person name="Takami H."/>
        </authorList>
    </citation>
    <scope>NUCLEOTIDE SEQUENCE</scope>
    <source>
        <strain evidence="6">Expedition CK06-06</strain>
    </source>
</reference>
<dbReference type="GO" id="GO:0004673">
    <property type="term" value="F:protein histidine kinase activity"/>
    <property type="evidence" value="ECO:0007669"/>
    <property type="project" value="UniProtKB-EC"/>
</dbReference>
<keyword evidence="3" id="KW-0808">Transferase</keyword>
<evidence type="ECO:0000256" key="3">
    <source>
        <dbReference type="ARBA" id="ARBA00022679"/>
    </source>
</evidence>
<dbReference type="Gene3D" id="3.30.565.10">
    <property type="entry name" value="Histidine kinase-like ATPase, C-terminal domain"/>
    <property type="match status" value="1"/>
</dbReference>
<dbReference type="EC" id="2.7.13.3" evidence="2"/>
<name>X1PMZ8_9ZZZZ</name>
<organism evidence="6">
    <name type="scientific">marine sediment metagenome</name>
    <dbReference type="NCBI Taxonomy" id="412755"/>
    <lineage>
        <taxon>unclassified sequences</taxon>
        <taxon>metagenomes</taxon>
        <taxon>ecological metagenomes</taxon>
    </lineage>
</organism>
<comment type="catalytic activity">
    <reaction evidence="1">
        <text>ATP + protein L-histidine = ADP + protein N-phospho-L-histidine.</text>
        <dbReference type="EC" id="2.7.13.3"/>
    </reaction>
</comment>
<dbReference type="EMBL" id="BARV01036794">
    <property type="protein sequence ID" value="GAI57218.1"/>
    <property type="molecule type" value="Genomic_DNA"/>
</dbReference>
<evidence type="ECO:0000256" key="4">
    <source>
        <dbReference type="ARBA" id="ARBA00022777"/>
    </source>
</evidence>
<dbReference type="AlphaFoldDB" id="X1PMZ8"/>
<protein>
    <recommendedName>
        <fullName evidence="2">histidine kinase</fullName>
        <ecNumber evidence="2">2.7.13.3</ecNumber>
    </recommendedName>
</protein>
<feature type="non-terminal residue" evidence="6">
    <location>
        <position position="84"/>
    </location>
</feature>
<evidence type="ECO:0000256" key="2">
    <source>
        <dbReference type="ARBA" id="ARBA00012438"/>
    </source>
</evidence>
<dbReference type="InterPro" id="IPR050482">
    <property type="entry name" value="Sensor_HK_TwoCompSys"/>
</dbReference>
<keyword evidence="4" id="KW-0418">Kinase</keyword>
<evidence type="ECO:0000313" key="6">
    <source>
        <dbReference type="EMBL" id="GAI57218.1"/>
    </source>
</evidence>
<dbReference type="GO" id="GO:0000160">
    <property type="term" value="P:phosphorelay signal transduction system"/>
    <property type="evidence" value="ECO:0007669"/>
    <property type="project" value="UniProtKB-KW"/>
</dbReference>
<sequence length="84" mass="9538">MVISIIVADRYKGRRVKTSLEVAGSERRLATDTEVALFRITQEALHNVEKHSKATEAAIRLKFTQKKVRLTVFDNGRGFESPHN</sequence>
<proteinExistence type="predicted"/>
<gene>
    <name evidence="6" type="ORF">S06H3_57078</name>
</gene>
<accession>X1PMZ8</accession>
<dbReference type="CDD" id="cd16917">
    <property type="entry name" value="HATPase_UhpB-NarQ-NarX-like"/>
    <property type="match status" value="1"/>
</dbReference>